<feature type="signal peptide" evidence="2">
    <location>
        <begin position="1"/>
        <end position="27"/>
    </location>
</feature>
<dbReference type="EMBL" id="BMVW01000002">
    <property type="protein sequence ID" value="GGZ01431.1"/>
    <property type="molecule type" value="Genomic_DNA"/>
</dbReference>
<dbReference type="PANTHER" id="PTHR43037:SF1">
    <property type="entry name" value="BLL1128 PROTEIN"/>
    <property type="match status" value="1"/>
</dbReference>
<feature type="domain" description="Esterase Ig-like N-terminal" evidence="4">
    <location>
        <begin position="44"/>
        <end position="159"/>
    </location>
</feature>
<evidence type="ECO:0000313" key="6">
    <source>
        <dbReference type="Proteomes" id="UP000622166"/>
    </source>
</evidence>
<name>A0A918PDD0_9ACTN</name>
<accession>A0A918PDD0</accession>
<proteinExistence type="predicted"/>
<evidence type="ECO:0008006" key="7">
    <source>
        <dbReference type="Google" id="ProtNLM"/>
    </source>
</evidence>
<sequence>MATSISRRTILAAGAGAAAGLSLPGVAAYADDRATTSVRFTLNAQVLDGGEQVTSITLKTARLGPIDPASLTTGTFSVHARATSPIPIAADDVILGEYDVDRTVTAVRLDHRDNIVLELSHAEGQTGGSTLGYVAGKGRNVMLDLTYTLTQHAPITLRNHRSIVIQNFVQDPRLSDPEVDAFSSHISGSGMKYRLYSPTGSHSSRRGRHPLVVWLHGGGEGASLPDNYYDNETTLRANRGALGFATPQAQRIFNGAYVLAPQSTSYWMEDGPRFAPLIHEIIDDVTRRNRVDHDRIYVAGCSNGGYMSMKMTTVYPTLFAASVPICGVVTSFPAGNAPLIPDSELAQISTPTWLVASRDDTTVDPQANTAHAHEVISGSLMTLYDHVVWNGYQFDGHWSWIYAARNDPSINGTHIWQWMATQQRHCV</sequence>
<dbReference type="PROSITE" id="PS51318">
    <property type="entry name" value="TAT"/>
    <property type="match status" value="1"/>
</dbReference>
<keyword evidence="6" id="KW-1185">Reference proteome</keyword>
<dbReference type="Pfam" id="PF00326">
    <property type="entry name" value="Peptidase_S9"/>
    <property type="match status" value="1"/>
</dbReference>
<dbReference type="InterPro" id="IPR041172">
    <property type="entry name" value="EstA_Ig-like_N"/>
</dbReference>
<protein>
    <recommendedName>
        <fullName evidence="7">Peptidase</fullName>
    </recommendedName>
</protein>
<evidence type="ECO:0000313" key="5">
    <source>
        <dbReference type="EMBL" id="GGZ01431.1"/>
    </source>
</evidence>
<comment type="caution">
    <text evidence="5">The sequence shown here is derived from an EMBL/GenBank/DDBJ whole genome shotgun (WGS) entry which is preliminary data.</text>
</comment>
<evidence type="ECO:0000259" key="4">
    <source>
        <dbReference type="Pfam" id="PF18435"/>
    </source>
</evidence>
<dbReference type="Pfam" id="PF18435">
    <property type="entry name" value="EstA_Ig_like"/>
    <property type="match status" value="1"/>
</dbReference>
<dbReference type="Gene3D" id="2.60.40.2180">
    <property type="match status" value="1"/>
</dbReference>
<dbReference type="AlphaFoldDB" id="A0A918PDD0"/>
<dbReference type="GO" id="GO:0006508">
    <property type="term" value="P:proteolysis"/>
    <property type="evidence" value="ECO:0007669"/>
    <property type="project" value="InterPro"/>
</dbReference>
<dbReference type="Gene3D" id="3.40.50.1820">
    <property type="entry name" value="alpha/beta hydrolase"/>
    <property type="match status" value="1"/>
</dbReference>
<feature type="domain" description="Peptidase S9 prolyl oligopeptidase catalytic" evidence="3">
    <location>
        <begin position="283"/>
        <end position="329"/>
    </location>
</feature>
<dbReference type="PANTHER" id="PTHR43037">
    <property type="entry name" value="UNNAMED PRODUCT-RELATED"/>
    <property type="match status" value="1"/>
</dbReference>
<dbReference type="InterPro" id="IPR029058">
    <property type="entry name" value="AB_hydrolase_fold"/>
</dbReference>
<evidence type="ECO:0000259" key="3">
    <source>
        <dbReference type="Pfam" id="PF00326"/>
    </source>
</evidence>
<dbReference type="InterPro" id="IPR006311">
    <property type="entry name" value="TAT_signal"/>
</dbReference>
<dbReference type="Proteomes" id="UP000622166">
    <property type="component" value="Unassembled WGS sequence"/>
</dbReference>
<keyword evidence="1 2" id="KW-0732">Signal</keyword>
<feature type="chain" id="PRO_5038340806" description="Peptidase" evidence="2">
    <location>
        <begin position="28"/>
        <end position="427"/>
    </location>
</feature>
<dbReference type="SUPFAM" id="SSF53474">
    <property type="entry name" value="alpha/beta-Hydrolases"/>
    <property type="match status" value="1"/>
</dbReference>
<dbReference type="RefSeq" id="WP_189857425.1">
    <property type="nucleotide sequence ID" value="NZ_BMVW01000002.1"/>
</dbReference>
<dbReference type="InterPro" id="IPR050955">
    <property type="entry name" value="Plant_Biomass_Hydrol_Est"/>
</dbReference>
<organism evidence="5 6">
    <name type="scientific">Streptomyces poonensis</name>
    <dbReference type="NCBI Taxonomy" id="68255"/>
    <lineage>
        <taxon>Bacteria</taxon>
        <taxon>Bacillati</taxon>
        <taxon>Actinomycetota</taxon>
        <taxon>Actinomycetes</taxon>
        <taxon>Kitasatosporales</taxon>
        <taxon>Streptomycetaceae</taxon>
        <taxon>Streptomyces</taxon>
    </lineage>
</organism>
<gene>
    <name evidence="5" type="ORF">GCM10010365_20540</name>
</gene>
<reference evidence="5" key="2">
    <citation type="submission" date="2020-09" db="EMBL/GenBank/DDBJ databases">
        <authorList>
            <person name="Sun Q."/>
            <person name="Ohkuma M."/>
        </authorList>
    </citation>
    <scope>NUCLEOTIDE SEQUENCE</scope>
    <source>
        <strain evidence="5">JCM 4815</strain>
    </source>
</reference>
<evidence type="ECO:0000256" key="2">
    <source>
        <dbReference type="SAM" id="SignalP"/>
    </source>
</evidence>
<reference evidence="5" key="1">
    <citation type="journal article" date="2014" name="Int. J. Syst. Evol. Microbiol.">
        <title>Complete genome sequence of Corynebacterium casei LMG S-19264T (=DSM 44701T), isolated from a smear-ripened cheese.</title>
        <authorList>
            <consortium name="US DOE Joint Genome Institute (JGI-PGF)"/>
            <person name="Walter F."/>
            <person name="Albersmeier A."/>
            <person name="Kalinowski J."/>
            <person name="Ruckert C."/>
        </authorList>
    </citation>
    <scope>NUCLEOTIDE SEQUENCE</scope>
    <source>
        <strain evidence="5">JCM 4815</strain>
    </source>
</reference>
<dbReference type="InterPro" id="IPR001375">
    <property type="entry name" value="Peptidase_S9_cat"/>
</dbReference>
<evidence type="ECO:0000256" key="1">
    <source>
        <dbReference type="ARBA" id="ARBA00022729"/>
    </source>
</evidence>
<dbReference type="GO" id="GO:0008236">
    <property type="term" value="F:serine-type peptidase activity"/>
    <property type="evidence" value="ECO:0007669"/>
    <property type="project" value="InterPro"/>
</dbReference>